<keyword evidence="6" id="KW-0574">Periplasm</keyword>
<dbReference type="OrthoDB" id="9798191at2"/>
<gene>
    <name evidence="10" type="ORF">FQ775_03320</name>
</gene>
<dbReference type="GO" id="GO:0042597">
    <property type="term" value="C:periplasmic space"/>
    <property type="evidence" value="ECO:0007669"/>
    <property type="project" value="UniProtKB-SubCell"/>
</dbReference>
<dbReference type="RefSeq" id="WP_146298133.1">
    <property type="nucleotide sequence ID" value="NZ_CP042301.2"/>
</dbReference>
<dbReference type="Pfam" id="PF13416">
    <property type="entry name" value="SBP_bac_8"/>
    <property type="match status" value="1"/>
</dbReference>
<evidence type="ECO:0000256" key="6">
    <source>
        <dbReference type="ARBA" id="ARBA00022764"/>
    </source>
</evidence>
<name>A0A5B8KV78_9HYPH</name>
<evidence type="ECO:0000256" key="5">
    <source>
        <dbReference type="ARBA" id="ARBA00022729"/>
    </source>
</evidence>
<sequence>MRYGLLTALLATSVAVPMAQTASAAEVEVMHWWTSGGEQAAVSVFADEFDKLGDDKWLDTAIAGGPNSRAATMQRVLGGDPPGAAQFNPGRQYEELIEGGYLLDLTELAEKEGWKDFIRPESILTNACEKDGKIWCVPVNIHSWQWGWASIPVFEKSGVEVTTNLQDFLKAAPKIKEAGFIPFAIGGETWQHSGAFNNAVIVSVIGKEGYYKLFRDKDAEYARSAEVTEVFKIWRELVSYIDEGSANRNWNDTTNLVITDKAALQIMGDWARGEFAVAGEKPGVDYECLPGPSDTPYLTTDGDIFLFPKQDDPEVEAAQLKMASMMINPRVQALFNLAKGSLPVRADVDLSLADACMKKGLALLDDPETVITATNRFLTEDTSGQINDLVAEFSFNSSVSIEDAQERFATILENAD</sequence>
<comment type="function">
    <text evidence="7">Part of a binding-protein-dependent transport system for a sugar.</text>
</comment>
<proteinExistence type="inferred from homology"/>
<dbReference type="KEGG" id="niy:FQ775_03320"/>
<keyword evidence="5 9" id="KW-0732">Signal</keyword>
<evidence type="ECO:0000256" key="1">
    <source>
        <dbReference type="ARBA" id="ARBA00004418"/>
    </source>
</evidence>
<evidence type="ECO:0000256" key="4">
    <source>
        <dbReference type="ARBA" id="ARBA00022597"/>
    </source>
</evidence>
<dbReference type="Gene3D" id="3.40.190.10">
    <property type="entry name" value="Periplasmic binding protein-like II"/>
    <property type="match status" value="2"/>
</dbReference>
<evidence type="ECO:0000313" key="11">
    <source>
        <dbReference type="Proteomes" id="UP000321389"/>
    </source>
</evidence>
<evidence type="ECO:0000256" key="2">
    <source>
        <dbReference type="ARBA" id="ARBA00008520"/>
    </source>
</evidence>
<reference evidence="10" key="1">
    <citation type="submission" date="2020-04" db="EMBL/GenBank/DDBJ databases">
        <title>Nitratireductor sp. nov. isolated from mangrove soil.</title>
        <authorList>
            <person name="Ye Y."/>
        </authorList>
    </citation>
    <scope>NUCLEOTIDE SEQUENCE</scope>
    <source>
        <strain evidence="10">SY7</strain>
    </source>
</reference>
<dbReference type="Proteomes" id="UP000321389">
    <property type="component" value="Chromosome"/>
</dbReference>
<dbReference type="InterPro" id="IPR006059">
    <property type="entry name" value="SBP"/>
</dbReference>
<keyword evidence="11" id="KW-1185">Reference proteome</keyword>
<dbReference type="AlphaFoldDB" id="A0A5B8KV78"/>
<evidence type="ECO:0000256" key="3">
    <source>
        <dbReference type="ARBA" id="ARBA00022448"/>
    </source>
</evidence>
<evidence type="ECO:0000256" key="8">
    <source>
        <dbReference type="ARBA" id="ARBA00049753"/>
    </source>
</evidence>
<organism evidence="10 11">
    <name type="scientific">Nitratireductor mangrovi</name>
    <dbReference type="NCBI Taxonomy" id="2599600"/>
    <lineage>
        <taxon>Bacteria</taxon>
        <taxon>Pseudomonadati</taxon>
        <taxon>Pseudomonadota</taxon>
        <taxon>Alphaproteobacteria</taxon>
        <taxon>Hyphomicrobiales</taxon>
        <taxon>Phyllobacteriaceae</taxon>
        <taxon>Nitratireductor</taxon>
    </lineage>
</organism>
<dbReference type="SUPFAM" id="SSF53850">
    <property type="entry name" value="Periplasmic binding protein-like II"/>
    <property type="match status" value="1"/>
</dbReference>
<keyword evidence="3" id="KW-0813">Transport</keyword>
<dbReference type="PANTHER" id="PTHR43649">
    <property type="entry name" value="ARABINOSE-BINDING PROTEIN-RELATED"/>
    <property type="match status" value="1"/>
</dbReference>
<dbReference type="InterPro" id="IPR050490">
    <property type="entry name" value="Bact_solute-bd_prot1"/>
</dbReference>
<evidence type="ECO:0000256" key="7">
    <source>
        <dbReference type="ARBA" id="ARBA00049629"/>
    </source>
</evidence>
<comment type="similarity">
    <text evidence="2">Belongs to the bacterial solute-binding protein 1 family.</text>
</comment>
<protein>
    <recommendedName>
        <fullName evidence="8">Probable sugar-binding periplasmic protein</fullName>
    </recommendedName>
</protein>
<evidence type="ECO:0000313" key="10">
    <source>
        <dbReference type="EMBL" id="QDY99477.1"/>
    </source>
</evidence>
<feature type="signal peptide" evidence="9">
    <location>
        <begin position="1"/>
        <end position="24"/>
    </location>
</feature>
<accession>A0A5B8KV78</accession>
<comment type="subcellular location">
    <subcellularLocation>
        <location evidence="1">Periplasm</location>
    </subcellularLocation>
</comment>
<keyword evidence="4" id="KW-0762">Sugar transport</keyword>
<feature type="chain" id="PRO_5022985514" description="Probable sugar-binding periplasmic protein" evidence="9">
    <location>
        <begin position="25"/>
        <end position="416"/>
    </location>
</feature>
<dbReference type="EMBL" id="CP042301">
    <property type="protein sequence ID" value="QDY99477.1"/>
    <property type="molecule type" value="Genomic_DNA"/>
</dbReference>
<evidence type="ECO:0000256" key="9">
    <source>
        <dbReference type="SAM" id="SignalP"/>
    </source>
</evidence>
<dbReference type="PANTHER" id="PTHR43649:SF28">
    <property type="entry name" value="BINDING PROTEIN COMPONENT OF ABC SUGAR TRANSPORTER-RELATED"/>
    <property type="match status" value="1"/>
</dbReference>